<dbReference type="Gene3D" id="3.10.105.10">
    <property type="entry name" value="Dipeptide-binding Protein, Domain 3"/>
    <property type="match status" value="1"/>
</dbReference>
<dbReference type="EMBL" id="CP003273">
    <property type="protein sequence ID" value="AGL00385.1"/>
    <property type="molecule type" value="Genomic_DNA"/>
</dbReference>
<protein>
    <submittedName>
        <fullName evidence="4">Extracellular solute-binding protein, family 5</fullName>
    </submittedName>
</protein>
<proteinExistence type="predicted"/>
<evidence type="ECO:0000313" key="4">
    <source>
        <dbReference type="EMBL" id="AGL00385.1"/>
    </source>
</evidence>
<feature type="domain" description="Solute-binding protein family 5" evidence="3">
    <location>
        <begin position="88"/>
        <end position="332"/>
    </location>
</feature>
<dbReference type="PROSITE" id="PS51257">
    <property type="entry name" value="PROKAR_LIPOPROTEIN"/>
    <property type="match status" value="1"/>
</dbReference>
<dbReference type="PANTHER" id="PTHR30290">
    <property type="entry name" value="PERIPLASMIC BINDING COMPONENT OF ABC TRANSPORTER"/>
    <property type="match status" value="1"/>
</dbReference>
<dbReference type="eggNOG" id="COG0747">
    <property type="taxonomic scope" value="Bacteria"/>
</dbReference>
<dbReference type="STRING" id="767817.Desgi_0834"/>
<dbReference type="RefSeq" id="WP_006521038.1">
    <property type="nucleotide sequence ID" value="NC_021184.1"/>
</dbReference>
<reference evidence="4 5" key="1">
    <citation type="submission" date="2012-01" db="EMBL/GenBank/DDBJ databases">
        <title>Complete sequence of Desulfotomaculum gibsoniae DSM 7213.</title>
        <authorList>
            <consortium name="US DOE Joint Genome Institute"/>
            <person name="Lucas S."/>
            <person name="Han J."/>
            <person name="Lapidus A."/>
            <person name="Cheng J.-F."/>
            <person name="Goodwin L."/>
            <person name="Pitluck S."/>
            <person name="Peters L."/>
            <person name="Ovchinnikova G."/>
            <person name="Teshima H."/>
            <person name="Detter J.C."/>
            <person name="Han C."/>
            <person name="Tapia R."/>
            <person name="Land M."/>
            <person name="Hauser L."/>
            <person name="Kyrpides N."/>
            <person name="Ivanova N."/>
            <person name="Pagani I."/>
            <person name="Parshina S."/>
            <person name="Plugge C."/>
            <person name="Muyzer G."/>
            <person name="Kuever J."/>
            <person name="Ivanova A."/>
            <person name="Nazina T."/>
            <person name="Klenk H.-P."/>
            <person name="Brambilla E."/>
            <person name="Spring S."/>
            <person name="Stams A.F."/>
            <person name="Woyke T."/>
        </authorList>
    </citation>
    <scope>NUCLEOTIDE SEQUENCE [LARGE SCALE GENOMIC DNA]</scope>
    <source>
        <strain evidence="4 5">DSM 7213</strain>
    </source>
</reference>
<sequence length="342" mass="38734">MNKKHFLFTLLLVMCLSLLLFGCGTDQAQNSQTDGNDENKEQNQVDVIRLEGGDWGYPSPYAHYSRGPGSFKMALIFDGLLERDENGLIPWLAEKYEIIDNGKQYLFTIRDGVKWHDGKPFTAEDVQFSFEYAKKYPTVRSDFAGDDIEKVEVVGNNQVLVTVAERNAAMLYNLGNARMIPKHIWENVDNPKEFTAPEAVIGTGPYRLTDYNKEHGTYHFEAFGDFWGPRQRVKAIEFIPVSEPILAFEKGEIDQTGISSDVLPRFQNRPEYKIVQSPGFWGYRLLFNMGDNPVLRQKELRQAIAYAIDARELVDKVERGAAVPGSAGVLPPDHVKPIKPLI</sequence>
<dbReference type="GO" id="GO:0042884">
    <property type="term" value="P:microcin transport"/>
    <property type="evidence" value="ECO:0007669"/>
    <property type="project" value="TreeGrafter"/>
</dbReference>
<organism evidence="4 5">
    <name type="scientific">Desulfoscipio gibsoniae DSM 7213</name>
    <dbReference type="NCBI Taxonomy" id="767817"/>
    <lineage>
        <taxon>Bacteria</taxon>
        <taxon>Bacillati</taxon>
        <taxon>Bacillota</taxon>
        <taxon>Clostridia</taxon>
        <taxon>Eubacteriales</taxon>
        <taxon>Desulfallaceae</taxon>
        <taxon>Desulfoscipio</taxon>
    </lineage>
</organism>
<dbReference type="GO" id="GO:1904680">
    <property type="term" value="F:peptide transmembrane transporter activity"/>
    <property type="evidence" value="ECO:0007669"/>
    <property type="project" value="TreeGrafter"/>
</dbReference>
<evidence type="ECO:0000256" key="2">
    <source>
        <dbReference type="SAM" id="SignalP"/>
    </source>
</evidence>
<accession>R4KIL6</accession>
<dbReference type="Gene3D" id="3.90.76.10">
    <property type="entry name" value="Dipeptide-binding Protein, Domain 1"/>
    <property type="match status" value="1"/>
</dbReference>
<dbReference type="SUPFAM" id="SSF53850">
    <property type="entry name" value="Periplasmic binding protein-like II"/>
    <property type="match status" value="1"/>
</dbReference>
<feature type="signal peptide" evidence="2">
    <location>
        <begin position="1"/>
        <end position="28"/>
    </location>
</feature>
<name>R4KIL6_9FIRM</name>
<dbReference type="PANTHER" id="PTHR30290:SF64">
    <property type="entry name" value="ABC TRANSPORTER PERIPLASMIC BINDING PROTEIN"/>
    <property type="match status" value="1"/>
</dbReference>
<keyword evidence="1 2" id="KW-0732">Signal</keyword>
<evidence type="ECO:0000259" key="3">
    <source>
        <dbReference type="Pfam" id="PF00496"/>
    </source>
</evidence>
<dbReference type="GO" id="GO:0030288">
    <property type="term" value="C:outer membrane-bounded periplasmic space"/>
    <property type="evidence" value="ECO:0007669"/>
    <property type="project" value="TreeGrafter"/>
</dbReference>
<keyword evidence="5" id="KW-1185">Reference proteome</keyword>
<dbReference type="Proteomes" id="UP000013520">
    <property type="component" value="Chromosome"/>
</dbReference>
<dbReference type="HOGENOM" id="CLU_810690_0_0_9"/>
<gene>
    <name evidence="4" type="ORF">Desgi_0834</name>
</gene>
<dbReference type="Pfam" id="PF00496">
    <property type="entry name" value="SBP_bac_5"/>
    <property type="match status" value="1"/>
</dbReference>
<dbReference type="OrthoDB" id="9772924at2"/>
<dbReference type="GO" id="GO:0015833">
    <property type="term" value="P:peptide transport"/>
    <property type="evidence" value="ECO:0007669"/>
    <property type="project" value="TreeGrafter"/>
</dbReference>
<dbReference type="AlphaFoldDB" id="R4KIL6"/>
<dbReference type="Gene3D" id="3.40.190.10">
    <property type="entry name" value="Periplasmic binding protein-like II"/>
    <property type="match status" value="1"/>
</dbReference>
<dbReference type="InterPro" id="IPR000914">
    <property type="entry name" value="SBP_5_dom"/>
</dbReference>
<dbReference type="KEGG" id="dgi:Desgi_0834"/>
<evidence type="ECO:0000313" key="5">
    <source>
        <dbReference type="Proteomes" id="UP000013520"/>
    </source>
</evidence>
<feature type="chain" id="PRO_5004367625" evidence="2">
    <location>
        <begin position="29"/>
        <end position="342"/>
    </location>
</feature>
<evidence type="ECO:0000256" key="1">
    <source>
        <dbReference type="ARBA" id="ARBA00022729"/>
    </source>
</evidence>
<dbReference type="InterPro" id="IPR039424">
    <property type="entry name" value="SBP_5"/>
</dbReference>